<dbReference type="PANTHER" id="PTHR10182">
    <property type="entry name" value="CALCIUM-BINDING PROTEIN 39-RELATED"/>
    <property type="match status" value="1"/>
</dbReference>
<dbReference type="InterPro" id="IPR016024">
    <property type="entry name" value="ARM-type_fold"/>
</dbReference>
<comment type="similarity">
    <text evidence="1">Belongs to the Mo25 family.</text>
</comment>
<proteinExistence type="inferred from homology"/>
<gene>
    <name evidence="2" type="ORF">OLC1_LOCUS4081</name>
</gene>
<dbReference type="AlphaFoldDB" id="A0AAV1C9X3"/>
<dbReference type="GO" id="GO:0043539">
    <property type="term" value="F:protein serine/threonine kinase activator activity"/>
    <property type="evidence" value="ECO:0007669"/>
    <property type="project" value="TreeGrafter"/>
</dbReference>
<dbReference type="Pfam" id="PF08569">
    <property type="entry name" value="Mo25"/>
    <property type="match status" value="1"/>
</dbReference>
<keyword evidence="3" id="KW-1185">Reference proteome</keyword>
<dbReference type="EMBL" id="OX459118">
    <property type="protein sequence ID" value="CAI9092404.1"/>
    <property type="molecule type" value="Genomic_DNA"/>
</dbReference>
<evidence type="ECO:0000256" key="1">
    <source>
        <dbReference type="ARBA" id="ARBA00011012"/>
    </source>
</evidence>
<dbReference type="PANTHER" id="PTHR10182:SF21">
    <property type="entry name" value="CALCIUM-BINDING PROTEIN"/>
    <property type="match status" value="1"/>
</dbReference>
<name>A0AAV1C9X3_OLDCO</name>
<sequence length="366" mass="41197">MKNFLLKKSKPKTPADLVREARDLLISCVNNNNNFASFAQKFKPKKNVAESIGKIMLQLKLTLYGTPDCEPIPKDCAELSKEFFNSNTLRLLIDALPKLHQDTRTDSTHVVMNLLKRKLGNSLIGCDYLEANLDIVDILVKGYEKNKETGALHNSAILKECIRYQCVAKYILDSKPGGIELFFAYIQIPDYEIAADATETFKLLLTRHKSTVAGFLSENFEWFFAGYNAKLLESANYVTRRQAVKLLEVILVDRSNSNVMARHLSSKENLRLVMNILREPGMGLKVDAFNVFKLFVRYEKKPTCIVNILVANRSKLIKLILEDLRMDKKGADNDLLEADKSSIVKELATLGTNVGTKVSPSVGVVF</sequence>
<dbReference type="SUPFAM" id="SSF48371">
    <property type="entry name" value="ARM repeat"/>
    <property type="match status" value="1"/>
</dbReference>
<protein>
    <submittedName>
        <fullName evidence="2">OLC1v1027632C1</fullName>
    </submittedName>
</protein>
<accession>A0AAV1C9X3</accession>
<dbReference type="GO" id="GO:0035556">
    <property type="term" value="P:intracellular signal transduction"/>
    <property type="evidence" value="ECO:0007669"/>
    <property type="project" value="TreeGrafter"/>
</dbReference>
<reference evidence="2" key="1">
    <citation type="submission" date="2023-03" db="EMBL/GenBank/DDBJ databases">
        <authorList>
            <person name="Julca I."/>
        </authorList>
    </citation>
    <scope>NUCLEOTIDE SEQUENCE</scope>
</reference>
<dbReference type="InterPro" id="IPR013878">
    <property type="entry name" value="Mo25"/>
</dbReference>
<evidence type="ECO:0000313" key="2">
    <source>
        <dbReference type="EMBL" id="CAI9092404.1"/>
    </source>
</evidence>
<dbReference type="InterPro" id="IPR011989">
    <property type="entry name" value="ARM-like"/>
</dbReference>
<organism evidence="2 3">
    <name type="scientific">Oldenlandia corymbosa var. corymbosa</name>
    <dbReference type="NCBI Taxonomy" id="529605"/>
    <lineage>
        <taxon>Eukaryota</taxon>
        <taxon>Viridiplantae</taxon>
        <taxon>Streptophyta</taxon>
        <taxon>Embryophyta</taxon>
        <taxon>Tracheophyta</taxon>
        <taxon>Spermatophyta</taxon>
        <taxon>Magnoliopsida</taxon>
        <taxon>eudicotyledons</taxon>
        <taxon>Gunneridae</taxon>
        <taxon>Pentapetalae</taxon>
        <taxon>asterids</taxon>
        <taxon>lamiids</taxon>
        <taxon>Gentianales</taxon>
        <taxon>Rubiaceae</taxon>
        <taxon>Rubioideae</taxon>
        <taxon>Spermacoceae</taxon>
        <taxon>Hedyotis-Oldenlandia complex</taxon>
        <taxon>Oldenlandia</taxon>
    </lineage>
</organism>
<evidence type="ECO:0000313" key="3">
    <source>
        <dbReference type="Proteomes" id="UP001161247"/>
    </source>
</evidence>
<dbReference type="Proteomes" id="UP001161247">
    <property type="component" value="Chromosome 1"/>
</dbReference>
<dbReference type="Gene3D" id="1.25.10.10">
    <property type="entry name" value="Leucine-rich Repeat Variant"/>
    <property type="match status" value="1"/>
</dbReference>